<evidence type="ECO:0000259" key="6">
    <source>
        <dbReference type="PROSITE" id="PS51412"/>
    </source>
</evidence>
<evidence type="ECO:0000313" key="8">
    <source>
        <dbReference type="Proteomes" id="UP001474421"/>
    </source>
</evidence>
<dbReference type="GO" id="GO:0031640">
    <property type="term" value="P:killing of cells of another organism"/>
    <property type="evidence" value="ECO:0007669"/>
    <property type="project" value="UniProtKB-KW"/>
</dbReference>
<name>A0AAW1C2D5_CROAD</name>
<evidence type="ECO:0000256" key="3">
    <source>
        <dbReference type="ARBA" id="ARBA00022852"/>
    </source>
</evidence>
<gene>
    <name evidence="7" type="ORF">NXF25_007364</name>
</gene>
<feature type="signal peptide" evidence="5">
    <location>
        <begin position="1"/>
        <end position="22"/>
    </location>
</feature>
<dbReference type="EMBL" id="JAOTOJ010000002">
    <property type="protein sequence ID" value="KAK9408590.1"/>
    <property type="molecule type" value="Genomic_DNA"/>
</dbReference>
<evidence type="ECO:0000256" key="4">
    <source>
        <dbReference type="ARBA" id="ARBA00023157"/>
    </source>
</evidence>
<evidence type="ECO:0000256" key="1">
    <source>
        <dbReference type="ARBA" id="ARBA00004613"/>
    </source>
</evidence>
<dbReference type="GO" id="GO:0005576">
    <property type="term" value="C:extracellular region"/>
    <property type="evidence" value="ECO:0007669"/>
    <property type="project" value="UniProtKB-SubCell"/>
</dbReference>
<dbReference type="GO" id="GO:0006956">
    <property type="term" value="P:complement activation"/>
    <property type="evidence" value="ECO:0007669"/>
    <property type="project" value="TreeGrafter"/>
</dbReference>
<dbReference type="Pfam" id="PF01823">
    <property type="entry name" value="MACPF"/>
    <property type="match status" value="1"/>
</dbReference>
<feature type="domain" description="MACPF" evidence="6">
    <location>
        <begin position="1"/>
        <end position="258"/>
    </location>
</feature>
<keyword evidence="4" id="KW-1015">Disulfide bond</keyword>
<dbReference type="Proteomes" id="UP001474421">
    <property type="component" value="Unassembled WGS sequence"/>
</dbReference>
<comment type="caution">
    <text evidence="7">The sequence shown here is derived from an EMBL/GenBank/DDBJ whole genome shotgun (WGS) entry which is preliminary data.</text>
</comment>
<accession>A0AAW1C2D5</accession>
<dbReference type="GO" id="GO:0005579">
    <property type="term" value="C:membrane attack complex"/>
    <property type="evidence" value="ECO:0007669"/>
    <property type="project" value="TreeGrafter"/>
</dbReference>
<reference evidence="7 8" key="1">
    <citation type="journal article" date="2024" name="Proc. Natl. Acad. Sci. U.S.A.">
        <title>The genetic regulatory architecture and epigenomic basis for age-related changes in rattlesnake venom.</title>
        <authorList>
            <person name="Hogan M.P."/>
            <person name="Holding M.L."/>
            <person name="Nystrom G.S."/>
            <person name="Colston T.J."/>
            <person name="Bartlett D.A."/>
            <person name="Mason A.J."/>
            <person name="Ellsworth S.A."/>
            <person name="Rautsaw R.M."/>
            <person name="Lawrence K.C."/>
            <person name="Strickland J.L."/>
            <person name="He B."/>
            <person name="Fraser P."/>
            <person name="Margres M.J."/>
            <person name="Gilbert D.M."/>
            <person name="Gibbs H.L."/>
            <person name="Parkinson C.L."/>
            <person name="Rokyta D.R."/>
        </authorList>
    </citation>
    <scope>NUCLEOTIDE SEQUENCE [LARGE SCALE GENOMIC DNA]</scope>
    <source>
        <strain evidence="7">DRR0105</strain>
    </source>
</reference>
<keyword evidence="5" id="KW-0732">Signal</keyword>
<dbReference type="SUPFAM" id="SSF57196">
    <property type="entry name" value="EGF/Laminin"/>
    <property type="match status" value="1"/>
</dbReference>
<sequence>MSSSLILIGVLCILGANGFASAGKARSIVKFGQFGGKPCTAALSDREPCETKTLCPDERGHCGNQEFECENGSVNMLGMKPAQKALYNEFYNGICDRVRDGNTATYYRKPWNVAVLNYDVTTKEVNECLGFNLDIGANIMFIEANTKVKREKCKNEKLENGSTDDKSGIIQDVVSLIQGGTTATLTKLNELLSSNVKAVDVEQYVEWAATLPQAPTVISQELSPISELIPLNIPDSRLKKENLNRAAEDYVAEYSVCKCWPCLHGGTAMLIEGKCECACTPFYKGEACEIPASTFIPDKCFLILIQLKQPFMGAGAAGLAGPPVSKDNAGEQENVIILSLDLGASHVLEQT</sequence>
<keyword evidence="3" id="KW-0204">Cytolysis</keyword>
<dbReference type="PROSITE" id="PS51412">
    <property type="entry name" value="MACPF_2"/>
    <property type="match status" value="1"/>
</dbReference>
<evidence type="ECO:0000256" key="5">
    <source>
        <dbReference type="SAM" id="SignalP"/>
    </source>
</evidence>
<keyword evidence="8" id="KW-1185">Reference proteome</keyword>
<dbReference type="PANTHER" id="PTHR45742">
    <property type="entry name" value="COMPLEMENT COMPONENT C6"/>
    <property type="match status" value="1"/>
</dbReference>
<organism evidence="7 8">
    <name type="scientific">Crotalus adamanteus</name>
    <name type="common">Eastern diamondback rattlesnake</name>
    <dbReference type="NCBI Taxonomy" id="8729"/>
    <lineage>
        <taxon>Eukaryota</taxon>
        <taxon>Metazoa</taxon>
        <taxon>Chordata</taxon>
        <taxon>Craniata</taxon>
        <taxon>Vertebrata</taxon>
        <taxon>Euteleostomi</taxon>
        <taxon>Lepidosauria</taxon>
        <taxon>Squamata</taxon>
        <taxon>Bifurcata</taxon>
        <taxon>Unidentata</taxon>
        <taxon>Episquamata</taxon>
        <taxon>Toxicofera</taxon>
        <taxon>Serpentes</taxon>
        <taxon>Colubroidea</taxon>
        <taxon>Viperidae</taxon>
        <taxon>Crotalinae</taxon>
        <taxon>Crotalus</taxon>
    </lineage>
</organism>
<comment type="subcellular location">
    <subcellularLocation>
        <location evidence="1">Secreted</location>
    </subcellularLocation>
</comment>
<dbReference type="AlphaFoldDB" id="A0AAW1C2D5"/>
<proteinExistence type="predicted"/>
<feature type="chain" id="PRO_5043407602" evidence="5">
    <location>
        <begin position="23"/>
        <end position="351"/>
    </location>
</feature>
<dbReference type="Gene3D" id="2.10.25.10">
    <property type="entry name" value="Laminin"/>
    <property type="match status" value="1"/>
</dbReference>
<evidence type="ECO:0000256" key="2">
    <source>
        <dbReference type="ARBA" id="ARBA00022525"/>
    </source>
</evidence>
<dbReference type="PANTHER" id="PTHR45742:SF3">
    <property type="entry name" value="COMPLEMENT COMPONENT C9"/>
    <property type="match status" value="1"/>
</dbReference>
<keyword evidence="2" id="KW-0964">Secreted</keyword>
<evidence type="ECO:0000313" key="7">
    <source>
        <dbReference type="EMBL" id="KAK9408590.1"/>
    </source>
</evidence>
<protein>
    <submittedName>
        <fullName evidence="7">C6: Complement component C6</fullName>
    </submittedName>
</protein>
<dbReference type="InterPro" id="IPR020864">
    <property type="entry name" value="MACPF"/>
</dbReference>